<evidence type="ECO:0000256" key="4">
    <source>
        <dbReference type="ARBA" id="ARBA00022763"/>
    </source>
</evidence>
<dbReference type="Pfam" id="PF01261">
    <property type="entry name" value="AP_endonuc_2"/>
    <property type="match status" value="1"/>
</dbReference>
<dbReference type="CDD" id="cd00019">
    <property type="entry name" value="AP2Ec"/>
    <property type="match status" value="1"/>
</dbReference>
<dbReference type="AlphaFoldDB" id="A0A381XD65"/>
<evidence type="ECO:0000256" key="6">
    <source>
        <dbReference type="ARBA" id="ARBA00022833"/>
    </source>
</evidence>
<dbReference type="GO" id="GO:0003906">
    <property type="term" value="F:DNA-(apurinic or apyrimidinic site) endonuclease activity"/>
    <property type="evidence" value="ECO:0007669"/>
    <property type="project" value="TreeGrafter"/>
</dbReference>
<dbReference type="GO" id="GO:0008081">
    <property type="term" value="F:phosphoric diester hydrolase activity"/>
    <property type="evidence" value="ECO:0007669"/>
    <property type="project" value="TreeGrafter"/>
</dbReference>
<sequence>AECFQIFASSPRMWLSKPIQDAVAHKYEAEIKRAGMGPTVLHGKYLVALGSDDTQLLAKSENALQADIAAANKLGALGVIFHPASHRGQGFTAIVNRFSESVCKILENEPGDSLLMLETSAGSGDHIGSKFEELGTLIRAIGHDRVAVCLDTQHVWAAGYDIASVDGLNATMEEFDREIGLGLLKSVHANDSMRERGSSVDRHQNIGDGSIGIKGFETLMAHEVFQDVPFYLEVPGTGKSGPDKPNVDCLKSIRTKVGARR</sequence>
<dbReference type="PROSITE" id="PS00731">
    <property type="entry name" value="AP_NUCLEASE_F2_3"/>
    <property type="match status" value="1"/>
</dbReference>
<dbReference type="SMART" id="SM00518">
    <property type="entry name" value="AP2Ec"/>
    <property type="match status" value="1"/>
</dbReference>
<keyword evidence="7" id="KW-0234">DNA repair</keyword>
<name>A0A381XD65_9ZZZZ</name>
<dbReference type="EMBL" id="UINC01014749">
    <property type="protein sequence ID" value="SVA62678.1"/>
    <property type="molecule type" value="Genomic_DNA"/>
</dbReference>
<feature type="domain" description="Xylose isomerase-like TIM barrel" evidence="8">
    <location>
        <begin position="2"/>
        <end position="241"/>
    </location>
</feature>
<dbReference type="GO" id="GO:0006284">
    <property type="term" value="P:base-excision repair"/>
    <property type="evidence" value="ECO:0007669"/>
    <property type="project" value="TreeGrafter"/>
</dbReference>
<dbReference type="NCBIfam" id="TIGR00587">
    <property type="entry name" value="nfo"/>
    <property type="match status" value="1"/>
</dbReference>
<dbReference type="InterPro" id="IPR013022">
    <property type="entry name" value="Xyl_isomerase-like_TIM-brl"/>
</dbReference>
<dbReference type="InterPro" id="IPR001719">
    <property type="entry name" value="AP_endonuc_2"/>
</dbReference>
<evidence type="ECO:0000256" key="3">
    <source>
        <dbReference type="ARBA" id="ARBA00022723"/>
    </source>
</evidence>
<dbReference type="GO" id="GO:0008270">
    <property type="term" value="F:zinc ion binding"/>
    <property type="evidence" value="ECO:0007669"/>
    <property type="project" value="InterPro"/>
</dbReference>
<keyword evidence="6" id="KW-0862">Zinc</keyword>
<evidence type="ECO:0000313" key="9">
    <source>
        <dbReference type="EMBL" id="SVA62678.1"/>
    </source>
</evidence>
<protein>
    <recommendedName>
        <fullName evidence="8">Xylose isomerase-like TIM barrel domain-containing protein</fullName>
    </recommendedName>
</protein>
<keyword evidence="5" id="KW-0378">Hydrolase</keyword>
<comment type="cofactor">
    <cofactor evidence="1">
        <name>Zn(2+)</name>
        <dbReference type="ChEBI" id="CHEBI:29105"/>
    </cofactor>
</comment>
<keyword evidence="3" id="KW-0479">Metal-binding</keyword>
<evidence type="ECO:0000256" key="2">
    <source>
        <dbReference type="ARBA" id="ARBA00005340"/>
    </source>
</evidence>
<accession>A0A381XD65</accession>
<organism evidence="9">
    <name type="scientific">marine metagenome</name>
    <dbReference type="NCBI Taxonomy" id="408172"/>
    <lineage>
        <taxon>unclassified sequences</taxon>
        <taxon>metagenomes</taxon>
        <taxon>ecological metagenomes</taxon>
    </lineage>
</organism>
<dbReference type="GO" id="GO:0003677">
    <property type="term" value="F:DNA binding"/>
    <property type="evidence" value="ECO:0007669"/>
    <property type="project" value="InterPro"/>
</dbReference>
<dbReference type="InterPro" id="IPR018246">
    <property type="entry name" value="AP_endonuc_F2_Zn_BS"/>
</dbReference>
<reference evidence="9" key="1">
    <citation type="submission" date="2018-05" db="EMBL/GenBank/DDBJ databases">
        <authorList>
            <person name="Lanie J.A."/>
            <person name="Ng W.-L."/>
            <person name="Kazmierczak K.M."/>
            <person name="Andrzejewski T.M."/>
            <person name="Davidsen T.M."/>
            <person name="Wayne K.J."/>
            <person name="Tettelin H."/>
            <person name="Glass J.I."/>
            <person name="Rusch D."/>
            <person name="Podicherti R."/>
            <person name="Tsui H.-C.T."/>
            <person name="Winkler M.E."/>
        </authorList>
    </citation>
    <scope>NUCLEOTIDE SEQUENCE</scope>
</reference>
<evidence type="ECO:0000256" key="7">
    <source>
        <dbReference type="ARBA" id="ARBA00023204"/>
    </source>
</evidence>
<evidence type="ECO:0000256" key="5">
    <source>
        <dbReference type="ARBA" id="ARBA00022801"/>
    </source>
</evidence>
<dbReference type="InterPro" id="IPR036237">
    <property type="entry name" value="Xyl_isomerase-like_sf"/>
</dbReference>
<dbReference type="PANTHER" id="PTHR21445">
    <property type="entry name" value="ENDONUCLEASE IV ENDODEOXYRIBONUCLEASE IV"/>
    <property type="match status" value="1"/>
</dbReference>
<comment type="similarity">
    <text evidence="2">Belongs to the AP endonuclease 2 family.</text>
</comment>
<dbReference type="PANTHER" id="PTHR21445:SF0">
    <property type="entry name" value="APURINIC-APYRIMIDINIC ENDONUCLEASE"/>
    <property type="match status" value="1"/>
</dbReference>
<evidence type="ECO:0000259" key="8">
    <source>
        <dbReference type="Pfam" id="PF01261"/>
    </source>
</evidence>
<dbReference type="SUPFAM" id="SSF51658">
    <property type="entry name" value="Xylose isomerase-like"/>
    <property type="match status" value="1"/>
</dbReference>
<feature type="non-terminal residue" evidence="9">
    <location>
        <position position="1"/>
    </location>
</feature>
<proteinExistence type="inferred from homology"/>
<keyword evidence="4" id="KW-0227">DNA damage</keyword>
<dbReference type="Gene3D" id="3.20.20.150">
    <property type="entry name" value="Divalent-metal-dependent TIM barrel enzymes"/>
    <property type="match status" value="1"/>
</dbReference>
<gene>
    <name evidence="9" type="ORF">METZ01_LOCUS115532</name>
</gene>
<evidence type="ECO:0000256" key="1">
    <source>
        <dbReference type="ARBA" id="ARBA00001947"/>
    </source>
</evidence>